<comment type="caution">
    <text evidence="1">The sequence shown here is derived from an EMBL/GenBank/DDBJ whole genome shotgun (WGS) entry which is preliminary data.</text>
</comment>
<protein>
    <submittedName>
        <fullName evidence="1">Uncharacterized protein</fullName>
    </submittedName>
</protein>
<sequence length="211" mass="24631">MQLVALLVFHLDMMETMYTMLILVGLANVLNLRGRSRADISYASESMTRFMVRSRNLHTMLFQSDELCFKSCMMSRALFQKLCNLLTTQDKLQSTRHSFVEELVCTFLHILSHNQKTRLIKLQMRRSIETVSCNFHLVFNTVLRLHTLLFKKPEPIPKNSTYERWKWFKNCLGALGGTYIKVHVPADDKLRYQSRKHEITTNVLGVCTPNI</sequence>
<reference evidence="2" key="1">
    <citation type="journal article" date="2023" name="G3 (Bethesda)">
        <title>Genome assembly and association tests identify interacting loci associated with vigor, precocity, and sex in interspecific pistachio rootstocks.</title>
        <authorList>
            <person name="Palmer W."/>
            <person name="Jacygrad E."/>
            <person name="Sagayaradj S."/>
            <person name="Cavanaugh K."/>
            <person name="Han R."/>
            <person name="Bertier L."/>
            <person name="Beede B."/>
            <person name="Kafkas S."/>
            <person name="Golino D."/>
            <person name="Preece J."/>
            <person name="Michelmore R."/>
        </authorList>
    </citation>
    <scope>NUCLEOTIDE SEQUENCE [LARGE SCALE GENOMIC DNA]</scope>
</reference>
<accession>A0ACC0X8T1</accession>
<dbReference type="EMBL" id="CM047749">
    <property type="protein sequence ID" value="KAJ0011389.1"/>
    <property type="molecule type" value="Genomic_DNA"/>
</dbReference>
<keyword evidence="2" id="KW-1185">Reference proteome</keyword>
<dbReference type="Proteomes" id="UP001163603">
    <property type="component" value="Chromosome 14"/>
</dbReference>
<evidence type="ECO:0000313" key="2">
    <source>
        <dbReference type="Proteomes" id="UP001163603"/>
    </source>
</evidence>
<gene>
    <name evidence="1" type="ORF">Pint_33420</name>
</gene>
<organism evidence="1 2">
    <name type="scientific">Pistacia integerrima</name>
    <dbReference type="NCBI Taxonomy" id="434235"/>
    <lineage>
        <taxon>Eukaryota</taxon>
        <taxon>Viridiplantae</taxon>
        <taxon>Streptophyta</taxon>
        <taxon>Embryophyta</taxon>
        <taxon>Tracheophyta</taxon>
        <taxon>Spermatophyta</taxon>
        <taxon>Magnoliopsida</taxon>
        <taxon>eudicotyledons</taxon>
        <taxon>Gunneridae</taxon>
        <taxon>Pentapetalae</taxon>
        <taxon>rosids</taxon>
        <taxon>malvids</taxon>
        <taxon>Sapindales</taxon>
        <taxon>Anacardiaceae</taxon>
        <taxon>Pistacia</taxon>
    </lineage>
</organism>
<proteinExistence type="predicted"/>
<evidence type="ECO:0000313" key="1">
    <source>
        <dbReference type="EMBL" id="KAJ0011389.1"/>
    </source>
</evidence>
<name>A0ACC0X8T1_9ROSI</name>